<feature type="region of interest" description="Disordered" evidence="1">
    <location>
        <begin position="1"/>
        <end position="54"/>
    </location>
</feature>
<evidence type="ECO:0000256" key="1">
    <source>
        <dbReference type="SAM" id="MobiDB-lite"/>
    </source>
</evidence>
<evidence type="ECO:0000313" key="3">
    <source>
        <dbReference type="Proteomes" id="UP000479710"/>
    </source>
</evidence>
<dbReference type="AlphaFoldDB" id="A0A6G1CIC8"/>
<organism evidence="2 3">
    <name type="scientific">Oryza meyeriana var. granulata</name>
    <dbReference type="NCBI Taxonomy" id="110450"/>
    <lineage>
        <taxon>Eukaryota</taxon>
        <taxon>Viridiplantae</taxon>
        <taxon>Streptophyta</taxon>
        <taxon>Embryophyta</taxon>
        <taxon>Tracheophyta</taxon>
        <taxon>Spermatophyta</taxon>
        <taxon>Magnoliopsida</taxon>
        <taxon>Liliopsida</taxon>
        <taxon>Poales</taxon>
        <taxon>Poaceae</taxon>
        <taxon>BOP clade</taxon>
        <taxon>Oryzoideae</taxon>
        <taxon>Oryzeae</taxon>
        <taxon>Oryzinae</taxon>
        <taxon>Oryza</taxon>
        <taxon>Oryza meyeriana</taxon>
    </lineage>
</organism>
<evidence type="ECO:0000313" key="2">
    <source>
        <dbReference type="EMBL" id="KAF0899909.1"/>
    </source>
</evidence>
<gene>
    <name evidence="2" type="ORF">E2562_025475</name>
</gene>
<dbReference type="EMBL" id="SPHZ02000009">
    <property type="protein sequence ID" value="KAF0899909.1"/>
    <property type="molecule type" value="Genomic_DNA"/>
</dbReference>
<proteinExistence type="predicted"/>
<accession>A0A6G1CIC8</accession>
<keyword evidence="3" id="KW-1185">Reference proteome</keyword>
<reference evidence="2 3" key="1">
    <citation type="submission" date="2019-11" db="EMBL/GenBank/DDBJ databases">
        <title>Whole genome sequence of Oryza granulata.</title>
        <authorList>
            <person name="Li W."/>
        </authorList>
    </citation>
    <scope>NUCLEOTIDE SEQUENCE [LARGE SCALE GENOMIC DNA]</scope>
    <source>
        <strain evidence="3">cv. Menghai</strain>
        <tissue evidence="2">Leaf</tissue>
    </source>
</reference>
<comment type="caution">
    <text evidence="2">The sequence shown here is derived from an EMBL/GenBank/DDBJ whole genome shotgun (WGS) entry which is preliminary data.</text>
</comment>
<name>A0A6G1CIC8_9ORYZ</name>
<dbReference type="Proteomes" id="UP000479710">
    <property type="component" value="Unassembled WGS sequence"/>
</dbReference>
<sequence>MKGRCRYSVTEGCDRERGGSGSKAIATVRMTKDPAETDPPSSPSPPSPSVPCHARTIEHHPVHHIVEI</sequence>
<feature type="compositionally biased region" description="Pro residues" evidence="1">
    <location>
        <begin position="40"/>
        <end position="49"/>
    </location>
</feature>
<protein>
    <submittedName>
        <fullName evidence="2">Uncharacterized protein</fullName>
    </submittedName>
</protein>